<protein>
    <recommendedName>
        <fullName evidence="6">Acid phosphatase</fullName>
    </recommendedName>
</protein>
<dbReference type="InterPro" id="IPR041792">
    <property type="entry name" value="MPP_PAP"/>
</dbReference>
<dbReference type="Pfam" id="PF14008">
    <property type="entry name" value="Metallophos_C"/>
    <property type="match status" value="1"/>
</dbReference>
<dbReference type="PhylomeDB" id="A7S424"/>
<dbReference type="InterPro" id="IPR029052">
    <property type="entry name" value="Metallo-depent_PP-like"/>
</dbReference>
<keyword evidence="5" id="KW-1185">Reference proteome</keyword>
<dbReference type="KEGG" id="nve:5513294"/>
<dbReference type="SUPFAM" id="SSF56300">
    <property type="entry name" value="Metallo-dependent phosphatases"/>
    <property type="match status" value="1"/>
</dbReference>
<dbReference type="InterPro" id="IPR004843">
    <property type="entry name" value="Calcineurin-like_PHP"/>
</dbReference>
<dbReference type="InterPro" id="IPR025733">
    <property type="entry name" value="PAPs_C"/>
</dbReference>
<organism evidence="4 5">
    <name type="scientific">Nematostella vectensis</name>
    <name type="common">Starlet sea anemone</name>
    <dbReference type="NCBI Taxonomy" id="45351"/>
    <lineage>
        <taxon>Eukaryota</taxon>
        <taxon>Metazoa</taxon>
        <taxon>Cnidaria</taxon>
        <taxon>Anthozoa</taxon>
        <taxon>Hexacorallia</taxon>
        <taxon>Actiniaria</taxon>
        <taxon>Edwardsiidae</taxon>
        <taxon>Nematostella</taxon>
    </lineage>
</organism>
<name>A7S424_NEMVE</name>
<dbReference type="Proteomes" id="UP000001593">
    <property type="component" value="Unassembled WGS sequence"/>
</dbReference>
<keyword evidence="1" id="KW-0325">Glycoprotein</keyword>
<gene>
    <name evidence="4" type="ORF">NEMVEDRAFT_v1g103923</name>
</gene>
<evidence type="ECO:0000313" key="5">
    <source>
        <dbReference type="Proteomes" id="UP000001593"/>
    </source>
</evidence>
<dbReference type="EMBL" id="DS469576">
    <property type="protein sequence ID" value="EDO41527.1"/>
    <property type="molecule type" value="Genomic_DNA"/>
</dbReference>
<evidence type="ECO:0000259" key="2">
    <source>
        <dbReference type="Pfam" id="PF00149"/>
    </source>
</evidence>
<dbReference type="AlphaFoldDB" id="A7S424"/>
<dbReference type="Pfam" id="PF00149">
    <property type="entry name" value="Metallophos"/>
    <property type="match status" value="1"/>
</dbReference>
<dbReference type="HOGENOM" id="CLU_013387_3_0_1"/>
<feature type="domain" description="Purple acid phosphatase C-terminal" evidence="3">
    <location>
        <begin position="255"/>
        <end position="305"/>
    </location>
</feature>
<sequence length="305" mass="34964">MLAEKHSFRTGPRIGPDASYKFNVFGDMGILPAATPIANEMVKEAKNGSSFLFHNGDLGYGLGYLHVWEQWQNLIEPFVTLMPHMVGVGNHEYDHAFGGKNDPSGAPGNGFHPWWAGPNEYGNDSYGECGVPTNMRFHMPDNGNSVFWYSFNYGSMHLIMMSTEHDFTKGSPQYQWLQKDLADIDRSVTPWVVIGGHRPMYTSQQIIGDYMISIGMRHYFEDLLLQYKVDMAFWAHYHSYERTCQVNNTICQKGAPIHIVVGTAGKELDTEPHWKFSWSEFYMNAYGYGRVTVHDRHSLLWEWIK</sequence>
<evidence type="ECO:0000259" key="3">
    <source>
        <dbReference type="Pfam" id="PF14008"/>
    </source>
</evidence>
<proteinExistence type="predicted"/>
<evidence type="ECO:0008006" key="6">
    <source>
        <dbReference type="Google" id="ProtNLM"/>
    </source>
</evidence>
<evidence type="ECO:0000256" key="1">
    <source>
        <dbReference type="ARBA" id="ARBA00023180"/>
    </source>
</evidence>
<dbReference type="PANTHER" id="PTHR45778">
    <property type="entry name" value="PURPLE ACID PHOSPHATASE-RELATED"/>
    <property type="match status" value="1"/>
</dbReference>
<dbReference type="eggNOG" id="KOG1378">
    <property type="taxonomic scope" value="Eukaryota"/>
</dbReference>
<dbReference type="CDD" id="cd00839">
    <property type="entry name" value="MPP_PAPs"/>
    <property type="match status" value="1"/>
</dbReference>
<dbReference type="GO" id="GO:0016787">
    <property type="term" value="F:hydrolase activity"/>
    <property type="evidence" value="ECO:0007669"/>
    <property type="project" value="InterPro"/>
</dbReference>
<reference evidence="4 5" key="1">
    <citation type="journal article" date="2007" name="Science">
        <title>Sea anemone genome reveals ancestral eumetazoan gene repertoire and genomic organization.</title>
        <authorList>
            <person name="Putnam N.H."/>
            <person name="Srivastava M."/>
            <person name="Hellsten U."/>
            <person name="Dirks B."/>
            <person name="Chapman J."/>
            <person name="Salamov A."/>
            <person name="Terry A."/>
            <person name="Shapiro H."/>
            <person name="Lindquist E."/>
            <person name="Kapitonov V.V."/>
            <person name="Jurka J."/>
            <person name="Genikhovich G."/>
            <person name="Grigoriev I.V."/>
            <person name="Lucas S.M."/>
            <person name="Steele R.E."/>
            <person name="Finnerty J.R."/>
            <person name="Technau U."/>
            <person name="Martindale M.Q."/>
            <person name="Rokhsar D.S."/>
        </authorList>
    </citation>
    <scope>NUCLEOTIDE SEQUENCE [LARGE SCALE GENOMIC DNA]</scope>
    <source>
        <strain evidence="5">CH2 X CH6</strain>
    </source>
</reference>
<dbReference type="PANTHER" id="PTHR45778:SF7">
    <property type="entry name" value="PURPLE ACID PHOSPHATASE"/>
    <property type="match status" value="1"/>
</dbReference>
<feature type="non-terminal residue" evidence="4">
    <location>
        <position position="1"/>
    </location>
</feature>
<accession>A7S424</accession>
<dbReference type="Gene3D" id="3.60.21.10">
    <property type="match status" value="1"/>
</dbReference>
<feature type="domain" description="Calcineurin-like phosphoesterase" evidence="2">
    <location>
        <begin position="21"/>
        <end position="240"/>
    </location>
</feature>
<dbReference type="InParanoid" id="A7S424"/>
<evidence type="ECO:0000313" key="4">
    <source>
        <dbReference type="EMBL" id="EDO41527.1"/>
    </source>
</evidence>